<protein>
    <submittedName>
        <fullName evidence="1">BgTH12-05953</fullName>
    </submittedName>
</protein>
<dbReference type="AlphaFoldDB" id="A0A9W4GG30"/>
<reference evidence="1" key="1">
    <citation type="submission" date="2020-10" db="EMBL/GenBank/DDBJ databases">
        <authorList>
            <person name="Muller C M."/>
        </authorList>
    </citation>
    <scope>NUCLEOTIDE SEQUENCE</scope>
    <source>
        <strain evidence="1">THUN-12</strain>
    </source>
</reference>
<evidence type="ECO:0000313" key="2">
    <source>
        <dbReference type="Proteomes" id="UP000683417"/>
    </source>
</evidence>
<dbReference type="Proteomes" id="UP000683417">
    <property type="component" value="Unassembled WGS sequence"/>
</dbReference>
<accession>A0A9W4GG30</accession>
<evidence type="ECO:0000313" key="1">
    <source>
        <dbReference type="EMBL" id="CAD6504219.1"/>
    </source>
</evidence>
<comment type="caution">
    <text evidence="1">The sequence shown here is derived from an EMBL/GenBank/DDBJ whole genome shotgun (WGS) entry which is preliminary data.</text>
</comment>
<gene>
    <name evidence="1" type="ORF">BGTH12_LOCUS5577</name>
</gene>
<name>A0A9W4GG30_BLUGR</name>
<feature type="non-terminal residue" evidence="1">
    <location>
        <position position="78"/>
    </location>
</feature>
<dbReference type="EMBL" id="CAJHIT010000008">
    <property type="protein sequence ID" value="CAD6504219.1"/>
    <property type="molecule type" value="Genomic_DNA"/>
</dbReference>
<organism evidence="1 2">
    <name type="scientific">Blumeria graminis f. sp. triticale</name>
    <dbReference type="NCBI Taxonomy" id="1689686"/>
    <lineage>
        <taxon>Eukaryota</taxon>
        <taxon>Fungi</taxon>
        <taxon>Dikarya</taxon>
        <taxon>Ascomycota</taxon>
        <taxon>Pezizomycotina</taxon>
        <taxon>Leotiomycetes</taxon>
        <taxon>Erysiphales</taxon>
        <taxon>Erysiphaceae</taxon>
        <taxon>Blumeria</taxon>
    </lineage>
</organism>
<proteinExistence type="predicted"/>
<sequence length="78" mass="9233">CLSSIFRPSGRQCLLPWWLRTCYFLTRLAGQFSNYMIAFSIAPALFQPVPEHFTHLMYNIHSRDTTNRSIQIYRTIHP</sequence>